<evidence type="ECO:0000259" key="12">
    <source>
        <dbReference type="PROSITE" id="PS50113"/>
    </source>
</evidence>
<dbReference type="OrthoDB" id="9815750at2"/>
<dbReference type="PANTHER" id="PTHR43065:SF34">
    <property type="entry name" value="SPORULATION KINASE A"/>
    <property type="match status" value="1"/>
</dbReference>
<proteinExistence type="predicted"/>
<evidence type="ECO:0000256" key="6">
    <source>
        <dbReference type="ARBA" id="ARBA00022777"/>
    </source>
</evidence>
<dbReference type="CDD" id="cd00075">
    <property type="entry name" value="HATPase"/>
    <property type="match status" value="1"/>
</dbReference>
<feature type="domain" description="PAC" evidence="12">
    <location>
        <begin position="271"/>
        <end position="323"/>
    </location>
</feature>
<dbReference type="PANTHER" id="PTHR43065">
    <property type="entry name" value="SENSOR HISTIDINE KINASE"/>
    <property type="match status" value="1"/>
</dbReference>
<feature type="transmembrane region" description="Helical" evidence="9">
    <location>
        <begin position="66"/>
        <end position="92"/>
    </location>
</feature>
<dbReference type="NCBIfam" id="TIGR00229">
    <property type="entry name" value="sensory_box"/>
    <property type="match status" value="1"/>
</dbReference>
<dbReference type="SMART" id="SM00387">
    <property type="entry name" value="HATPase_c"/>
    <property type="match status" value="1"/>
</dbReference>
<reference evidence="13 14" key="1">
    <citation type="submission" date="2018-07" db="EMBL/GenBank/DDBJ databases">
        <title>Bacillus sp. YLB-04 draft genome sequence.</title>
        <authorList>
            <person name="Yu L."/>
            <person name="Tang X."/>
        </authorList>
    </citation>
    <scope>NUCLEOTIDE SEQUENCE [LARGE SCALE GENOMIC DNA]</scope>
    <source>
        <strain evidence="13 14">YLB-04</strain>
    </source>
</reference>
<dbReference type="Pfam" id="PF00512">
    <property type="entry name" value="HisKA"/>
    <property type="match status" value="1"/>
</dbReference>
<dbReference type="AlphaFoldDB" id="A0A3D8GUY9"/>
<dbReference type="InterPro" id="IPR036890">
    <property type="entry name" value="HATPase_C_sf"/>
</dbReference>
<dbReference type="PROSITE" id="PS50112">
    <property type="entry name" value="PAS"/>
    <property type="match status" value="1"/>
</dbReference>
<organism evidence="13 14">
    <name type="scientific">Neobacillus piezotolerans</name>
    <dbReference type="NCBI Taxonomy" id="2259171"/>
    <lineage>
        <taxon>Bacteria</taxon>
        <taxon>Bacillati</taxon>
        <taxon>Bacillota</taxon>
        <taxon>Bacilli</taxon>
        <taxon>Bacillales</taxon>
        <taxon>Bacillaceae</taxon>
        <taxon>Neobacillus</taxon>
    </lineage>
</organism>
<dbReference type="InterPro" id="IPR035965">
    <property type="entry name" value="PAS-like_dom_sf"/>
</dbReference>
<dbReference type="CDD" id="cd00130">
    <property type="entry name" value="PAS"/>
    <property type="match status" value="1"/>
</dbReference>
<dbReference type="SMART" id="SM00086">
    <property type="entry name" value="PAC"/>
    <property type="match status" value="1"/>
</dbReference>
<dbReference type="InterPro" id="IPR013655">
    <property type="entry name" value="PAS_fold_3"/>
</dbReference>
<feature type="transmembrane region" description="Helical" evidence="9">
    <location>
        <begin position="34"/>
        <end position="54"/>
    </location>
</feature>
<dbReference type="Proteomes" id="UP000257144">
    <property type="component" value="Unassembled WGS sequence"/>
</dbReference>
<feature type="domain" description="PAS" evidence="11">
    <location>
        <begin position="198"/>
        <end position="268"/>
    </location>
</feature>
<dbReference type="InterPro" id="IPR003594">
    <property type="entry name" value="HATPase_dom"/>
</dbReference>
<dbReference type="PROSITE" id="PS50109">
    <property type="entry name" value="HIS_KIN"/>
    <property type="match status" value="1"/>
</dbReference>
<dbReference type="Gene3D" id="1.10.287.130">
    <property type="match status" value="1"/>
</dbReference>
<feature type="transmembrane region" description="Helical" evidence="9">
    <location>
        <begin position="127"/>
        <end position="150"/>
    </location>
</feature>
<evidence type="ECO:0000259" key="10">
    <source>
        <dbReference type="PROSITE" id="PS50109"/>
    </source>
</evidence>
<dbReference type="SUPFAM" id="SSF47384">
    <property type="entry name" value="Homodimeric domain of signal transducing histidine kinase"/>
    <property type="match status" value="1"/>
</dbReference>
<evidence type="ECO:0000259" key="11">
    <source>
        <dbReference type="PROSITE" id="PS50112"/>
    </source>
</evidence>
<dbReference type="InterPro" id="IPR036097">
    <property type="entry name" value="HisK_dim/P_sf"/>
</dbReference>
<keyword evidence="14" id="KW-1185">Reference proteome</keyword>
<keyword evidence="7" id="KW-0067">ATP-binding</keyword>
<dbReference type="InterPro" id="IPR005467">
    <property type="entry name" value="His_kinase_dom"/>
</dbReference>
<feature type="transmembrane region" description="Helical" evidence="9">
    <location>
        <begin position="156"/>
        <end position="175"/>
    </location>
</feature>
<dbReference type="GO" id="GO:0000155">
    <property type="term" value="F:phosphorelay sensor kinase activity"/>
    <property type="evidence" value="ECO:0007669"/>
    <property type="project" value="InterPro"/>
</dbReference>
<evidence type="ECO:0000256" key="4">
    <source>
        <dbReference type="ARBA" id="ARBA00022679"/>
    </source>
</evidence>
<keyword evidence="4" id="KW-0808">Transferase</keyword>
<dbReference type="SUPFAM" id="SSF55785">
    <property type="entry name" value="PYP-like sensor domain (PAS domain)"/>
    <property type="match status" value="1"/>
</dbReference>
<evidence type="ECO:0000256" key="8">
    <source>
        <dbReference type="ARBA" id="ARBA00023012"/>
    </source>
</evidence>
<dbReference type="Pfam" id="PF08447">
    <property type="entry name" value="PAS_3"/>
    <property type="match status" value="1"/>
</dbReference>
<protein>
    <recommendedName>
        <fullName evidence="2">histidine kinase</fullName>
        <ecNumber evidence="2">2.7.13.3</ecNumber>
    </recommendedName>
</protein>
<feature type="transmembrane region" description="Helical" evidence="9">
    <location>
        <begin position="5"/>
        <end position="22"/>
    </location>
</feature>
<dbReference type="SMART" id="SM00388">
    <property type="entry name" value="HisKA"/>
    <property type="match status" value="1"/>
</dbReference>
<sequence>MLLDYVLNLSIFSLMVNTPLVIRSFMKPNPIKHFRLFAGLYAGIVSSILVRLSINEQGYLYDIRYAVLILVFAYLGPLPGLLAGGIALSARLLESPHWFPAVGGWFVIISAFTLIHRKYNHVRPALMCVILYGSYSVIYSVMIPFVFGVFRNDPLFHIQYLVFIFFGVLLGALLIESYEKLHRTISEKNAMKESLTESEGKYRLIAENTSDLIAVMGKDRFFNYISPSHGTALGYSSREIDEMGILSTIHPDDFDPCRRAIEEVFHKKETISVELRLHHKDGRWIEFESRCMPVLESNGSLEHIVIVSRDISERKKAEEILLRTEKLSVVGELAAGVAHEIRNPLTTIKGFVQLYKAENPEFKFNDLILGELNRIETITSEMLSLGKPQAITLEQANITDIIENTIDILSPEAHLKGVQFTFLYEEPEYMIKCEKNQIKQVFLNIFKNAMEAMGDGGEIQIALKRSPAGECIITVQDQGCGIPEDILPRLGEPFYTLKEKGTGLGLMICHKIIKQHHGSIVYQSRLNEGTLITITIPLAG</sequence>
<evidence type="ECO:0000256" key="3">
    <source>
        <dbReference type="ARBA" id="ARBA00022553"/>
    </source>
</evidence>
<keyword evidence="9" id="KW-1133">Transmembrane helix</keyword>
<comment type="catalytic activity">
    <reaction evidence="1">
        <text>ATP + protein L-histidine = ADP + protein N-phospho-L-histidine.</text>
        <dbReference type="EC" id="2.7.13.3"/>
    </reaction>
</comment>
<keyword evidence="8" id="KW-0902">Two-component regulatory system</keyword>
<dbReference type="EMBL" id="QNQT01000001">
    <property type="protein sequence ID" value="RDU38280.1"/>
    <property type="molecule type" value="Genomic_DNA"/>
</dbReference>
<accession>A0A3D8GUY9</accession>
<keyword evidence="3" id="KW-0597">Phosphoprotein</keyword>
<dbReference type="InterPro" id="IPR000014">
    <property type="entry name" value="PAS"/>
</dbReference>
<dbReference type="Gene3D" id="3.30.565.10">
    <property type="entry name" value="Histidine kinase-like ATPase, C-terminal domain"/>
    <property type="match status" value="1"/>
</dbReference>
<dbReference type="EC" id="2.7.13.3" evidence="2"/>
<dbReference type="InterPro" id="IPR000700">
    <property type="entry name" value="PAS-assoc_C"/>
</dbReference>
<dbReference type="PRINTS" id="PR00344">
    <property type="entry name" value="BCTRLSENSOR"/>
</dbReference>
<evidence type="ECO:0000256" key="9">
    <source>
        <dbReference type="SAM" id="Phobius"/>
    </source>
</evidence>
<keyword evidence="5" id="KW-0547">Nucleotide-binding</keyword>
<dbReference type="PROSITE" id="PS50113">
    <property type="entry name" value="PAC"/>
    <property type="match status" value="1"/>
</dbReference>
<gene>
    <name evidence="13" type="ORF">DRW41_01540</name>
</gene>
<evidence type="ECO:0000256" key="7">
    <source>
        <dbReference type="ARBA" id="ARBA00022840"/>
    </source>
</evidence>
<feature type="domain" description="Histidine kinase" evidence="10">
    <location>
        <begin position="336"/>
        <end position="540"/>
    </location>
</feature>
<comment type="caution">
    <text evidence="13">The sequence shown here is derived from an EMBL/GenBank/DDBJ whole genome shotgun (WGS) entry which is preliminary data.</text>
</comment>
<dbReference type="Gene3D" id="3.30.450.20">
    <property type="entry name" value="PAS domain"/>
    <property type="match status" value="1"/>
</dbReference>
<keyword evidence="9" id="KW-0472">Membrane</keyword>
<dbReference type="InterPro" id="IPR004358">
    <property type="entry name" value="Sig_transdc_His_kin-like_C"/>
</dbReference>
<feature type="transmembrane region" description="Helical" evidence="9">
    <location>
        <begin position="98"/>
        <end position="115"/>
    </location>
</feature>
<dbReference type="InterPro" id="IPR003661">
    <property type="entry name" value="HisK_dim/P_dom"/>
</dbReference>
<dbReference type="InterPro" id="IPR001610">
    <property type="entry name" value="PAC"/>
</dbReference>
<dbReference type="SUPFAM" id="SSF55874">
    <property type="entry name" value="ATPase domain of HSP90 chaperone/DNA topoisomerase II/histidine kinase"/>
    <property type="match status" value="1"/>
</dbReference>
<evidence type="ECO:0000256" key="5">
    <source>
        <dbReference type="ARBA" id="ARBA00022741"/>
    </source>
</evidence>
<name>A0A3D8GUY9_9BACI</name>
<keyword evidence="9" id="KW-0812">Transmembrane</keyword>
<evidence type="ECO:0000313" key="13">
    <source>
        <dbReference type="EMBL" id="RDU38280.1"/>
    </source>
</evidence>
<dbReference type="RefSeq" id="WP_115450204.1">
    <property type="nucleotide sequence ID" value="NZ_QNQT01000001.1"/>
</dbReference>
<evidence type="ECO:0000256" key="2">
    <source>
        <dbReference type="ARBA" id="ARBA00012438"/>
    </source>
</evidence>
<keyword evidence="6 13" id="KW-0418">Kinase</keyword>
<evidence type="ECO:0000256" key="1">
    <source>
        <dbReference type="ARBA" id="ARBA00000085"/>
    </source>
</evidence>
<evidence type="ECO:0000313" key="14">
    <source>
        <dbReference type="Proteomes" id="UP000257144"/>
    </source>
</evidence>
<dbReference type="Pfam" id="PF02518">
    <property type="entry name" value="HATPase_c"/>
    <property type="match status" value="1"/>
</dbReference>
<dbReference type="GO" id="GO:0005524">
    <property type="term" value="F:ATP binding"/>
    <property type="evidence" value="ECO:0007669"/>
    <property type="project" value="UniProtKB-KW"/>
</dbReference>
<dbReference type="CDD" id="cd00082">
    <property type="entry name" value="HisKA"/>
    <property type="match status" value="1"/>
</dbReference>